<dbReference type="Gene3D" id="1.20.1250.20">
    <property type="entry name" value="MFS general substrate transporter like domains"/>
    <property type="match status" value="1"/>
</dbReference>
<keyword evidence="3" id="KW-1185">Reference proteome</keyword>
<dbReference type="AlphaFoldDB" id="A0A2I0KF17"/>
<dbReference type="Proteomes" id="UP000233551">
    <property type="component" value="Unassembled WGS sequence"/>
</dbReference>
<feature type="region of interest" description="Disordered" evidence="1">
    <location>
        <begin position="78"/>
        <end position="101"/>
    </location>
</feature>
<comment type="caution">
    <text evidence="2">The sequence shown here is derived from an EMBL/GenBank/DDBJ whole genome shotgun (WGS) entry which is preliminary data.</text>
</comment>
<dbReference type="STRING" id="22663.A0A2I0KF17"/>
<dbReference type="EMBL" id="PGOL01000657">
    <property type="protein sequence ID" value="PKI66763.1"/>
    <property type="molecule type" value="Genomic_DNA"/>
</dbReference>
<reference evidence="2 3" key="1">
    <citation type="submission" date="2017-11" db="EMBL/GenBank/DDBJ databases">
        <title>De-novo sequencing of pomegranate (Punica granatum L.) genome.</title>
        <authorList>
            <person name="Akparov Z."/>
            <person name="Amiraslanov A."/>
            <person name="Hajiyeva S."/>
            <person name="Abbasov M."/>
            <person name="Kaur K."/>
            <person name="Hamwieh A."/>
            <person name="Solovyev V."/>
            <person name="Salamov A."/>
            <person name="Braich B."/>
            <person name="Kosarev P."/>
            <person name="Mahmoud A."/>
            <person name="Hajiyev E."/>
            <person name="Babayeva S."/>
            <person name="Izzatullayeva V."/>
            <person name="Mammadov A."/>
            <person name="Mammadov A."/>
            <person name="Sharifova S."/>
            <person name="Ojaghi J."/>
            <person name="Eynullazada K."/>
            <person name="Bayramov B."/>
            <person name="Abdulazimova A."/>
            <person name="Shahmuradov I."/>
        </authorList>
    </citation>
    <scope>NUCLEOTIDE SEQUENCE [LARGE SCALE GENOMIC DNA]</scope>
    <source>
        <strain evidence="3">cv. AG2017</strain>
        <tissue evidence="2">Leaf</tissue>
    </source>
</reference>
<organism evidence="2 3">
    <name type="scientific">Punica granatum</name>
    <name type="common">Pomegranate</name>
    <dbReference type="NCBI Taxonomy" id="22663"/>
    <lineage>
        <taxon>Eukaryota</taxon>
        <taxon>Viridiplantae</taxon>
        <taxon>Streptophyta</taxon>
        <taxon>Embryophyta</taxon>
        <taxon>Tracheophyta</taxon>
        <taxon>Spermatophyta</taxon>
        <taxon>Magnoliopsida</taxon>
        <taxon>eudicotyledons</taxon>
        <taxon>Gunneridae</taxon>
        <taxon>Pentapetalae</taxon>
        <taxon>rosids</taxon>
        <taxon>malvids</taxon>
        <taxon>Myrtales</taxon>
        <taxon>Lythraceae</taxon>
        <taxon>Punica</taxon>
    </lineage>
</organism>
<accession>A0A2I0KF17</accession>
<protein>
    <submittedName>
        <fullName evidence="2">Uncharacterized protein</fullName>
    </submittedName>
</protein>
<sequence length="101" mass="10791">MGLLTLAVSLPALKPPSCGPNVKEENRGLKASTFQQAFFFALYVIALGNGGQRQLGNGLRDSNYWTRIRYLVLVTSVEGSGSSTGGPNPESTGDFRLEVPC</sequence>
<dbReference type="InterPro" id="IPR036259">
    <property type="entry name" value="MFS_trans_sf"/>
</dbReference>
<evidence type="ECO:0000313" key="2">
    <source>
        <dbReference type="EMBL" id="PKI66763.1"/>
    </source>
</evidence>
<proteinExistence type="predicted"/>
<gene>
    <name evidence="2" type="ORF">CRG98_012769</name>
</gene>
<evidence type="ECO:0000256" key="1">
    <source>
        <dbReference type="SAM" id="MobiDB-lite"/>
    </source>
</evidence>
<name>A0A2I0KF17_PUNGR</name>
<evidence type="ECO:0000313" key="3">
    <source>
        <dbReference type="Proteomes" id="UP000233551"/>
    </source>
</evidence>